<dbReference type="Pfam" id="PF12146">
    <property type="entry name" value="Hydrolase_4"/>
    <property type="match status" value="1"/>
</dbReference>
<evidence type="ECO:0000259" key="2">
    <source>
        <dbReference type="Pfam" id="PF12146"/>
    </source>
</evidence>
<accession>A0A836I902</accession>
<feature type="domain" description="Serine aminopeptidase S33" evidence="2">
    <location>
        <begin position="216"/>
        <end position="277"/>
    </location>
</feature>
<feature type="transmembrane region" description="Helical" evidence="1">
    <location>
        <begin position="112"/>
        <end position="133"/>
    </location>
</feature>
<gene>
    <name evidence="3" type="ORF">JKF63_01281</name>
</gene>
<reference evidence="3 4" key="1">
    <citation type="submission" date="2021-02" db="EMBL/GenBank/DDBJ databases">
        <title>Porcisia hertigi Genome sequencing and assembly.</title>
        <authorList>
            <person name="Almutairi H."/>
            <person name="Gatherer D."/>
        </authorList>
    </citation>
    <scope>NUCLEOTIDE SEQUENCE [LARGE SCALE GENOMIC DNA]</scope>
    <source>
        <strain evidence="3 4">C119</strain>
    </source>
</reference>
<dbReference type="EMBL" id="JAFJZO010000035">
    <property type="protein sequence ID" value="KAG5492701.1"/>
    <property type="molecule type" value="Genomic_DNA"/>
</dbReference>
<keyword evidence="1" id="KW-0812">Transmembrane</keyword>
<dbReference type="AlphaFoldDB" id="A0A836I902"/>
<dbReference type="RefSeq" id="XP_067753485.1">
    <property type="nucleotide sequence ID" value="XM_067897328.1"/>
</dbReference>
<dbReference type="KEGG" id="phet:94287405"/>
<keyword evidence="1" id="KW-0472">Membrane</keyword>
<dbReference type="PANTHER" id="PTHR12277:SF81">
    <property type="entry name" value="PROTEIN ABHD13"/>
    <property type="match status" value="1"/>
</dbReference>
<protein>
    <recommendedName>
        <fullName evidence="2">Serine aminopeptidase S33 domain-containing protein</fullName>
    </recommendedName>
</protein>
<evidence type="ECO:0000313" key="4">
    <source>
        <dbReference type="Proteomes" id="UP000674318"/>
    </source>
</evidence>
<comment type="caution">
    <text evidence="3">The sequence shown here is derived from an EMBL/GenBank/DDBJ whole genome shotgun (WGS) entry which is preliminary data.</text>
</comment>
<keyword evidence="4" id="KW-1185">Reference proteome</keyword>
<organism evidence="3 4">
    <name type="scientific">Porcisia hertigi</name>
    <dbReference type="NCBI Taxonomy" id="2761500"/>
    <lineage>
        <taxon>Eukaryota</taxon>
        <taxon>Discoba</taxon>
        <taxon>Euglenozoa</taxon>
        <taxon>Kinetoplastea</taxon>
        <taxon>Metakinetoplastina</taxon>
        <taxon>Trypanosomatida</taxon>
        <taxon>Trypanosomatidae</taxon>
        <taxon>Leishmaniinae</taxon>
        <taxon>Porcisia</taxon>
    </lineage>
</organism>
<dbReference type="OrthoDB" id="10249433at2759"/>
<feature type="transmembrane region" description="Helical" evidence="1">
    <location>
        <begin position="74"/>
        <end position="92"/>
    </location>
</feature>
<dbReference type="InterPro" id="IPR029058">
    <property type="entry name" value="AB_hydrolase_fold"/>
</dbReference>
<feature type="transmembrane region" description="Helical" evidence="1">
    <location>
        <begin position="47"/>
        <end position="67"/>
    </location>
</feature>
<dbReference type="Proteomes" id="UP000674318">
    <property type="component" value="Chromosome 35"/>
</dbReference>
<evidence type="ECO:0000256" key="1">
    <source>
        <dbReference type="SAM" id="Phobius"/>
    </source>
</evidence>
<dbReference type="InterPro" id="IPR022742">
    <property type="entry name" value="Hydrolase_4"/>
</dbReference>
<proteinExistence type="predicted"/>
<evidence type="ECO:0000313" key="3">
    <source>
        <dbReference type="EMBL" id="KAG5492701.1"/>
    </source>
</evidence>
<sequence length="400" mass="44320">MIVGSAVVLFVAAINSCASRYFPPVLRLFLPSIGWFITNLFVARGPLVWYACSLAMQGLFATVFFLSIGWKSHLITRAIILPFLATAMAFGAKSFLPPIGGWTTLAVTLVQLWSILGGIIIHACFPANLLQLVEQQAARDHRLRAAARTLVLKKDKSVDAWVVPSLDGKLELQTVVVKQGYETSRWVIYCGGNAEFLENSLSDINVISDTLSAHAILYNPRGIGYSTGYVSQLSDLVEDAAAVARAYIERDKIDEEHLLFFGHSIGGGVAAQVVAECFPRAPLVVDRSFSSMSDAAVAYSYLTPNVTRRLFPCFVGDLRTLDWWGRIKHNNKLLLYTKQDEIIKYHIASIARHPQFQKGGLDADRAVELLGTPPSFHNSLLNTFDNYEEACGRMRKMYPK</sequence>
<name>A0A836I902_9TRYP</name>
<keyword evidence="1" id="KW-1133">Transmembrane helix</keyword>
<dbReference type="PANTHER" id="PTHR12277">
    <property type="entry name" value="ALPHA/BETA HYDROLASE DOMAIN-CONTAINING PROTEIN"/>
    <property type="match status" value="1"/>
</dbReference>
<dbReference type="SUPFAM" id="SSF53474">
    <property type="entry name" value="alpha/beta-Hydrolases"/>
    <property type="match status" value="1"/>
</dbReference>
<dbReference type="GeneID" id="94287405"/>
<dbReference type="Gene3D" id="3.40.50.1820">
    <property type="entry name" value="alpha/beta hydrolase"/>
    <property type="match status" value="1"/>
</dbReference>